<accession>A0A1Y1RZE5</accession>
<dbReference type="GO" id="GO:0003824">
    <property type="term" value="F:catalytic activity"/>
    <property type="evidence" value="ECO:0007669"/>
    <property type="project" value="InterPro"/>
</dbReference>
<dbReference type="SUPFAM" id="SSF51206">
    <property type="entry name" value="cAMP-binding domain-like"/>
    <property type="match status" value="1"/>
</dbReference>
<comment type="caution">
    <text evidence="2">The sequence shown here is derived from an EMBL/GenBank/DDBJ whole genome shotgun (WGS) entry which is preliminary data.</text>
</comment>
<dbReference type="InterPro" id="IPR014710">
    <property type="entry name" value="RmlC-like_jellyroll"/>
</dbReference>
<evidence type="ECO:0000259" key="1">
    <source>
        <dbReference type="PROSITE" id="PS50042"/>
    </source>
</evidence>
<name>A0A1Y1RZE5_9SPIO</name>
<dbReference type="EMBL" id="MWQY01000007">
    <property type="protein sequence ID" value="ORC35997.1"/>
    <property type="molecule type" value="Genomic_DNA"/>
</dbReference>
<dbReference type="Gene3D" id="2.60.120.10">
    <property type="entry name" value="Jelly Rolls"/>
    <property type="match status" value="1"/>
</dbReference>
<dbReference type="InterPro" id="IPR054204">
    <property type="entry name" value="DUF6909"/>
</dbReference>
<dbReference type="PROSITE" id="PS50042">
    <property type="entry name" value="CNMP_BINDING_3"/>
    <property type="match status" value="1"/>
</dbReference>
<dbReference type="InterPro" id="IPR018490">
    <property type="entry name" value="cNMP-bd_dom_sf"/>
</dbReference>
<dbReference type="SUPFAM" id="SSF53167">
    <property type="entry name" value="Purine and uridine phosphorylases"/>
    <property type="match status" value="1"/>
</dbReference>
<dbReference type="CDD" id="cd00038">
    <property type="entry name" value="CAP_ED"/>
    <property type="match status" value="1"/>
</dbReference>
<sequence>MSSLHGDLELLFERTIPFRFLPLAERQKLAGNMDRRVYVQGETVLAHGISLYPEFFFVQSGSVGVYDPRLPDLRNNLIPAGSYFGERGVLFKEAYRFDFIAEEETICYAVPAQVFLGILRSSRAFAQALGSILLDKQGIFAEFSSFSAEIMRAVNRGFLDIRGLLRHYRELEPALHPLLRSHEIDFGALLYAVRRLPENVTRNHTYLLTDDLPTEFSEPELFFTAIESKARRRDIWEMLPGKSMVLLRSGMSDMVDIITLLCLYAVEAVKIRSRLHDPFSIRLVEEGKLQQHQNPEKTAELESSLLEQLDFSPPEIEGLKSVWPRAVLPRLSEIVRHRESINIDFRRHVPTFHRHRSQAWTHQVADAAKRLLGFEPADLPEDVPVYIISSNDHSVANCLNPDPRRYGDQILQWGKEIRHPYTENPWENTEDLIYAMGPDFWRAHPGLERCNELECGLLRLSDTASTGIQVQLVNIAALKLDALDRSIPRPGSPGTGLIINIDYAFGEQAEDIIRNLILLFGRNLAGINVLGKAGALVGRRGDILIPDAFIEQASDRFYPLSGAQPGTAERLARLVPGRDVHSGPILTVAGTLMQNRRMLYFYRHIWGCIGLEMEGTFYYRQLLEAGELGVIPREVPIRFLYYVSDLPLAHRDSLSVRLHPSMGIPPLYGITREILTSILS</sequence>
<dbReference type="RefSeq" id="WP_083049827.1">
    <property type="nucleotide sequence ID" value="NZ_MWQY01000007.1"/>
</dbReference>
<dbReference type="InterPro" id="IPR000595">
    <property type="entry name" value="cNMP-bd_dom"/>
</dbReference>
<reference evidence="2 3" key="1">
    <citation type="submission" date="2017-03" db="EMBL/GenBank/DDBJ databases">
        <title>Draft Genome sequence of Marispirochaeta sp. strain JC444.</title>
        <authorList>
            <person name="Shivani Y."/>
            <person name="Subhash Y."/>
            <person name="Sasikala C."/>
            <person name="Ramana C."/>
        </authorList>
    </citation>
    <scope>NUCLEOTIDE SEQUENCE [LARGE SCALE GENOMIC DNA]</scope>
    <source>
        <strain evidence="2 3">JC444</strain>
    </source>
</reference>
<protein>
    <recommendedName>
        <fullName evidence="1">Cyclic nucleotide-binding domain-containing protein</fullName>
    </recommendedName>
</protein>
<gene>
    <name evidence="2" type="ORF">B4O97_07980</name>
</gene>
<organism evidence="2 3">
    <name type="scientific">Marispirochaeta aestuarii</name>
    <dbReference type="NCBI Taxonomy" id="1963862"/>
    <lineage>
        <taxon>Bacteria</taxon>
        <taxon>Pseudomonadati</taxon>
        <taxon>Spirochaetota</taxon>
        <taxon>Spirochaetia</taxon>
        <taxon>Spirochaetales</taxon>
        <taxon>Spirochaetaceae</taxon>
        <taxon>Marispirochaeta</taxon>
    </lineage>
</organism>
<dbReference type="InterPro" id="IPR035994">
    <property type="entry name" value="Nucleoside_phosphorylase_sf"/>
</dbReference>
<dbReference type="STRING" id="1963862.B4O97_07980"/>
<keyword evidence="3" id="KW-1185">Reference proteome</keyword>
<dbReference type="Proteomes" id="UP000192343">
    <property type="component" value="Unassembled WGS sequence"/>
</dbReference>
<dbReference type="AlphaFoldDB" id="A0A1Y1RZE5"/>
<dbReference type="Pfam" id="PF00027">
    <property type="entry name" value="cNMP_binding"/>
    <property type="match status" value="1"/>
</dbReference>
<dbReference type="OrthoDB" id="9776951at2"/>
<evidence type="ECO:0000313" key="3">
    <source>
        <dbReference type="Proteomes" id="UP000192343"/>
    </source>
</evidence>
<feature type="domain" description="Cyclic nucleotide-binding" evidence="1">
    <location>
        <begin position="17"/>
        <end position="119"/>
    </location>
</feature>
<dbReference type="GO" id="GO:0009116">
    <property type="term" value="P:nucleoside metabolic process"/>
    <property type="evidence" value="ECO:0007669"/>
    <property type="project" value="InterPro"/>
</dbReference>
<dbReference type="Pfam" id="PF21850">
    <property type="entry name" value="DUF6909"/>
    <property type="match status" value="1"/>
</dbReference>
<proteinExistence type="predicted"/>
<evidence type="ECO:0000313" key="2">
    <source>
        <dbReference type="EMBL" id="ORC35997.1"/>
    </source>
</evidence>